<name>A0AAV2T3E8_CALDB</name>
<evidence type="ECO:0000313" key="12">
    <source>
        <dbReference type="EMBL" id="CAL5130042.1"/>
    </source>
</evidence>
<comment type="pathway">
    <text evidence="1 10">Cofactor biosynthesis; NAD(+) biosynthesis; NAD(+) from deamido-NAD(+) (L-Gln route): step 1/1.</text>
</comment>
<dbReference type="Pfam" id="PF00795">
    <property type="entry name" value="CN_hydrolase"/>
    <property type="match status" value="1"/>
</dbReference>
<evidence type="ECO:0000256" key="1">
    <source>
        <dbReference type="ARBA" id="ARBA00005188"/>
    </source>
</evidence>
<comment type="caution">
    <text evidence="12">The sequence shown here is derived from an EMBL/GenBank/DDBJ whole genome shotgun (WGS) entry which is preliminary data.</text>
</comment>
<dbReference type="GO" id="GO:0005737">
    <property type="term" value="C:cytoplasm"/>
    <property type="evidence" value="ECO:0007669"/>
    <property type="project" value="InterPro"/>
</dbReference>
<evidence type="ECO:0000256" key="2">
    <source>
        <dbReference type="ARBA" id="ARBA00007145"/>
    </source>
</evidence>
<keyword evidence="7 10" id="KW-0067">ATP-binding</keyword>
<comment type="catalytic activity">
    <reaction evidence="10">
        <text>deamido-NAD(+) + L-glutamine + ATP + H2O = L-glutamate + AMP + diphosphate + NAD(+) + H(+)</text>
        <dbReference type="Rhea" id="RHEA:24384"/>
        <dbReference type="ChEBI" id="CHEBI:15377"/>
        <dbReference type="ChEBI" id="CHEBI:15378"/>
        <dbReference type="ChEBI" id="CHEBI:29985"/>
        <dbReference type="ChEBI" id="CHEBI:30616"/>
        <dbReference type="ChEBI" id="CHEBI:33019"/>
        <dbReference type="ChEBI" id="CHEBI:57540"/>
        <dbReference type="ChEBI" id="CHEBI:58359"/>
        <dbReference type="ChEBI" id="CHEBI:58437"/>
        <dbReference type="ChEBI" id="CHEBI:456215"/>
        <dbReference type="EC" id="6.3.5.1"/>
    </reaction>
</comment>
<evidence type="ECO:0000256" key="4">
    <source>
        <dbReference type="ARBA" id="ARBA00017309"/>
    </source>
</evidence>
<evidence type="ECO:0000256" key="6">
    <source>
        <dbReference type="ARBA" id="ARBA00022741"/>
    </source>
</evidence>
<evidence type="ECO:0000259" key="11">
    <source>
        <dbReference type="PROSITE" id="PS50263"/>
    </source>
</evidence>
<dbReference type="InterPro" id="IPR014729">
    <property type="entry name" value="Rossmann-like_a/b/a_fold"/>
</dbReference>
<dbReference type="GO" id="GO:0005524">
    <property type="term" value="F:ATP binding"/>
    <property type="evidence" value="ECO:0007669"/>
    <property type="project" value="UniProtKB-UniRule"/>
</dbReference>
<dbReference type="EC" id="6.3.5.1" evidence="3 10"/>
<dbReference type="AlphaFoldDB" id="A0AAV2T3E8"/>
<evidence type="ECO:0000313" key="13">
    <source>
        <dbReference type="Proteomes" id="UP001497525"/>
    </source>
</evidence>
<dbReference type="PANTHER" id="PTHR23090:SF9">
    <property type="entry name" value="GLUTAMINE-DEPENDENT NAD(+) SYNTHETASE"/>
    <property type="match status" value="1"/>
</dbReference>
<dbReference type="InterPro" id="IPR003010">
    <property type="entry name" value="C-N_Hydrolase"/>
</dbReference>
<dbReference type="SUPFAM" id="SSF52402">
    <property type="entry name" value="Adenine nucleotide alpha hydrolases-like"/>
    <property type="match status" value="1"/>
</dbReference>
<keyword evidence="6 10" id="KW-0547">Nucleotide-binding</keyword>
<dbReference type="InterPro" id="IPR014445">
    <property type="entry name" value="Gln-dep_NAD_synthase"/>
</dbReference>
<protein>
    <recommendedName>
        <fullName evidence="4 10">Glutamine-dependent NAD(+) synthetase</fullName>
        <ecNumber evidence="3 10">6.3.5.1</ecNumber>
    </recommendedName>
    <alternativeName>
        <fullName evidence="9 10">NAD(+) synthase [glutamine-hydrolyzing]</fullName>
    </alternativeName>
</protein>
<organism evidence="12 13">
    <name type="scientific">Calicophoron daubneyi</name>
    <name type="common">Rumen fluke</name>
    <name type="synonym">Paramphistomum daubneyi</name>
    <dbReference type="NCBI Taxonomy" id="300641"/>
    <lineage>
        <taxon>Eukaryota</taxon>
        <taxon>Metazoa</taxon>
        <taxon>Spiralia</taxon>
        <taxon>Lophotrochozoa</taxon>
        <taxon>Platyhelminthes</taxon>
        <taxon>Trematoda</taxon>
        <taxon>Digenea</taxon>
        <taxon>Plagiorchiida</taxon>
        <taxon>Pronocephalata</taxon>
        <taxon>Paramphistomoidea</taxon>
        <taxon>Paramphistomidae</taxon>
        <taxon>Calicophoron</taxon>
    </lineage>
</organism>
<comment type="similarity">
    <text evidence="2 10">In the C-terminal section; belongs to the NAD synthetase family.</text>
</comment>
<dbReference type="Pfam" id="PF02540">
    <property type="entry name" value="NAD_synthase"/>
    <property type="match status" value="1"/>
</dbReference>
<dbReference type="Proteomes" id="UP001497525">
    <property type="component" value="Unassembled WGS sequence"/>
</dbReference>
<gene>
    <name evidence="12" type="ORF">CDAUBV1_LOCUS1485</name>
</gene>
<dbReference type="InterPro" id="IPR003694">
    <property type="entry name" value="NAD_synthase"/>
</dbReference>
<dbReference type="GO" id="GO:0003952">
    <property type="term" value="F:NAD+ synthase (glutamine-hydrolyzing) activity"/>
    <property type="evidence" value="ECO:0007669"/>
    <property type="project" value="UniProtKB-UniRule"/>
</dbReference>
<evidence type="ECO:0000256" key="5">
    <source>
        <dbReference type="ARBA" id="ARBA00022598"/>
    </source>
</evidence>
<dbReference type="PROSITE" id="PS50263">
    <property type="entry name" value="CN_HYDROLASE"/>
    <property type="match status" value="1"/>
</dbReference>
<dbReference type="InterPro" id="IPR036526">
    <property type="entry name" value="C-N_Hydrolase_sf"/>
</dbReference>
<sequence length="789" mass="87013">MPASTTCGHGSMSVQVRMTAKQDKGNLNICSNFTVSLCVLNQWALDFVGNTKRILQSIELSKKAGATYRLGPELELSGYGCEDHFHELDTFSHSWECLANILHETSINPDLMDIICDIGMPVLLAGVAYNCRVLILNGRVLFIRPKLVLADGGLHRETRWFTAWPHSRRYIKFTLPSVIQRVAKDSQETTYFGDALLRLAGGDSAASVLVGLETCEELWIGSPPHLKMFAAGADMVLNASASHHELRKLNARIDLVKMASRASGGGLYAYTNLRGCDSERVCYDGGAMAAVSGEIVCLMKQFGMEEVEVRTVTVDLNALRSKRITNKSFGRVWAAAAAVTDAGSSTSGYPVVEIDFLACHKADWPDSSSGGVPSQPLTNFTILKPEEEISQGPALWLWDMLRRSKSGGCFLCLSGGLDSASVACLVLSMCRQICDAIAKGSEEILKACCELLGDSKENVKTLTPRNLCSRIFVTCYMPSENSSKETCSRAARLAEAIGSHHLTANISSIVSCFVDTAVHSLNLPRPPRFTVDGGDPDESVALQNVQARSRMVLSYLLAQLLPRSINSRGRLLILSSANLDEGLSGYFTKYDCSSADVNPIGSISKTDLRRFLTFCADDLGKCLDPENLEKLRTVLHEIVLAPPTAELVPLKEGETVQTDEADLGLTYSLLSLFGRLRKMECCGPYSMLRRLLDGAWYQVKEDIPTELIKPNNRGGPQLAEYLSNKVKLFFRRYATNRHKATILPPAYHTEAYSADDNRFDLRPYLYPSEWTHQFACMDALVREWENQMK</sequence>
<evidence type="ECO:0000256" key="3">
    <source>
        <dbReference type="ARBA" id="ARBA00012743"/>
    </source>
</evidence>
<dbReference type="SUPFAM" id="SSF56317">
    <property type="entry name" value="Carbon-nitrogen hydrolase"/>
    <property type="match status" value="1"/>
</dbReference>
<dbReference type="NCBIfam" id="TIGR00552">
    <property type="entry name" value="nadE"/>
    <property type="match status" value="1"/>
</dbReference>
<keyword evidence="8 10" id="KW-0520">NAD</keyword>
<dbReference type="CDD" id="cd00553">
    <property type="entry name" value="NAD_synthase"/>
    <property type="match status" value="1"/>
</dbReference>
<dbReference type="CDD" id="cd07570">
    <property type="entry name" value="GAT_Gln-NAD-synth"/>
    <property type="match status" value="1"/>
</dbReference>
<accession>A0AAV2T3E8</accession>
<reference evidence="12" key="1">
    <citation type="submission" date="2024-06" db="EMBL/GenBank/DDBJ databases">
        <authorList>
            <person name="Liu X."/>
            <person name="Lenzi L."/>
            <person name="Haldenby T S."/>
            <person name="Uol C."/>
        </authorList>
    </citation>
    <scope>NUCLEOTIDE SEQUENCE</scope>
</reference>
<evidence type="ECO:0000256" key="9">
    <source>
        <dbReference type="ARBA" id="ARBA00030681"/>
    </source>
</evidence>
<dbReference type="HAMAP" id="MF_02090">
    <property type="entry name" value="NadE_glutamine_dep"/>
    <property type="match status" value="1"/>
</dbReference>
<dbReference type="FunFam" id="3.40.50.620:FF:000036">
    <property type="entry name" value="Glutamine-dependent NAD(+) synthetase"/>
    <property type="match status" value="1"/>
</dbReference>
<evidence type="ECO:0000256" key="10">
    <source>
        <dbReference type="PIRNR" id="PIRNR006630"/>
    </source>
</evidence>
<evidence type="ECO:0000256" key="7">
    <source>
        <dbReference type="ARBA" id="ARBA00022840"/>
    </source>
</evidence>
<proteinExistence type="inferred from homology"/>
<dbReference type="GO" id="GO:0004359">
    <property type="term" value="F:glutaminase activity"/>
    <property type="evidence" value="ECO:0007669"/>
    <property type="project" value="InterPro"/>
</dbReference>
<dbReference type="EMBL" id="CAXLJL010000057">
    <property type="protein sequence ID" value="CAL5130042.1"/>
    <property type="molecule type" value="Genomic_DNA"/>
</dbReference>
<dbReference type="GO" id="GO:0009435">
    <property type="term" value="P:NAD+ biosynthetic process"/>
    <property type="evidence" value="ECO:0007669"/>
    <property type="project" value="UniProtKB-UniRule"/>
</dbReference>
<dbReference type="PIRSF" id="PIRSF006630">
    <property type="entry name" value="NADS_GAT"/>
    <property type="match status" value="1"/>
</dbReference>
<feature type="domain" description="CN hydrolase" evidence="11">
    <location>
        <begin position="33"/>
        <end position="316"/>
    </location>
</feature>
<dbReference type="PANTHER" id="PTHR23090">
    <property type="entry name" value="NH 3 /GLUTAMINE-DEPENDENT NAD + SYNTHETASE"/>
    <property type="match status" value="1"/>
</dbReference>
<dbReference type="Gene3D" id="3.60.110.10">
    <property type="entry name" value="Carbon-nitrogen hydrolase"/>
    <property type="match status" value="1"/>
</dbReference>
<dbReference type="InterPro" id="IPR022310">
    <property type="entry name" value="NAD/GMP_synthase"/>
</dbReference>
<keyword evidence="5 10" id="KW-0436">Ligase</keyword>
<dbReference type="Gene3D" id="3.40.50.620">
    <property type="entry name" value="HUPs"/>
    <property type="match status" value="1"/>
</dbReference>
<evidence type="ECO:0000256" key="8">
    <source>
        <dbReference type="ARBA" id="ARBA00023027"/>
    </source>
</evidence>